<reference evidence="2" key="2">
    <citation type="submission" date="2020-07" db="EMBL/GenBank/DDBJ databases">
        <authorList>
            <person name="Vera ALvarez R."/>
            <person name="Arias-Moreno D.M."/>
            <person name="Jimenez-Jacinto V."/>
            <person name="Jimenez-Bremont J.F."/>
            <person name="Swaminathan K."/>
            <person name="Moose S.P."/>
            <person name="Guerrero-Gonzalez M.L."/>
            <person name="Marino-Ramirez L."/>
            <person name="Landsman D."/>
            <person name="Rodriguez-Kessler M."/>
            <person name="Delgado-Sanchez P."/>
        </authorList>
    </citation>
    <scope>NUCLEOTIDE SEQUENCE</scope>
    <source>
        <tissue evidence="2">Cladode</tissue>
    </source>
</reference>
<sequence>MTSSAWYATSLALFNQRFRTLLLPKDPGSTPVNMSPNSSSFSSSSRRSALNPHAKFNSWRMRPMTAFSSELVDSLTNPVTISLTKAMIPQNSPNLDRSQRSERE</sequence>
<evidence type="ECO:0000256" key="1">
    <source>
        <dbReference type="SAM" id="MobiDB-lite"/>
    </source>
</evidence>
<feature type="compositionally biased region" description="Polar residues" evidence="1">
    <location>
        <begin position="84"/>
        <end position="96"/>
    </location>
</feature>
<dbReference type="EMBL" id="GISG01234596">
    <property type="protein sequence ID" value="MBA4667193.1"/>
    <property type="molecule type" value="Transcribed_RNA"/>
</dbReference>
<evidence type="ECO:0000313" key="2">
    <source>
        <dbReference type="EMBL" id="MBA4667193.1"/>
    </source>
</evidence>
<accession>A0A7C9AIK4</accession>
<dbReference type="AlphaFoldDB" id="A0A7C9AIK4"/>
<reference evidence="2" key="1">
    <citation type="journal article" date="2013" name="J. Plant Res.">
        <title>Effect of fungi and light on seed germination of three Opuntia species from semiarid lands of central Mexico.</title>
        <authorList>
            <person name="Delgado-Sanchez P."/>
            <person name="Jimenez-Bremont J.F."/>
            <person name="Guerrero-Gonzalez Mde L."/>
            <person name="Flores J."/>
        </authorList>
    </citation>
    <scope>NUCLEOTIDE SEQUENCE</scope>
    <source>
        <tissue evidence="2">Cladode</tissue>
    </source>
</reference>
<protein>
    <submittedName>
        <fullName evidence="2">Uncharacterized protein</fullName>
    </submittedName>
</protein>
<feature type="compositionally biased region" description="Low complexity" evidence="1">
    <location>
        <begin position="38"/>
        <end position="48"/>
    </location>
</feature>
<name>A0A7C9AIK4_OPUST</name>
<feature type="region of interest" description="Disordered" evidence="1">
    <location>
        <begin position="84"/>
        <end position="104"/>
    </location>
</feature>
<proteinExistence type="predicted"/>
<feature type="region of interest" description="Disordered" evidence="1">
    <location>
        <begin position="26"/>
        <end position="48"/>
    </location>
</feature>
<organism evidence="2">
    <name type="scientific">Opuntia streptacantha</name>
    <name type="common">Prickly pear cactus</name>
    <name type="synonym">Opuntia cardona</name>
    <dbReference type="NCBI Taxonomy" id="393608"/>
    <lineage>
        <taxon>Eukaryota</taxon>
        <taxon>Viridiplantae</taxon>
        <taxon>Streptophyta</taxon>
        <taxon>Embryophyta</taxon>
        <taxon>Tracheophyta</taxon>
        <taxon>Spermatophyta</taxon>
        <taxon>Magnoliopsida</taxon>
        <taxon>eudicotyledons</taxon>
        <taxon>Gunneridae</taxon>
        <taxon>Pentapetalae</taxon>
        <taxon>Caryophyllales</taxon>
        <taxon>Cactineae</taxon>
        <taxon>Cactaceae</taxon>
        <taxon>Opuntioideae</taxon>
        <taxon>Opuntia</taxon>
    </lineage>
</organism>